<evidence type="ECO:0000256" key="4">
    <source>
        <dbReference type="PROSITE-ProRule" id="PRU00228"/>
    </source>
</evidence>
<dbReference type="PANTHER" id="PTHR20930">
    <property type="entry name" value="OVARIAN CARCINOMA ANTIGEN CA125-RELATED"/>
    <property type="match status" value="1"/>
</dbReference>
<protein>
    <submittedName>
        <fullName evidence="7">Next to BRCA1 gene 1 protein</fullName>
    </submittedName>
</protein>
<dbReference type="Gene3D" id="3.30.60.90">
    <property type="match status" value="4"/>
</dbReference>
<dbReference type="CDD" id="cd02249">
    <property type="entry name" value="ZZ"/>
    <property type="match status" value="1"/>
</dbReference>
<dbReference type="EMBL" id="CM003109">
    <property type="protein sequence ID" value="KUI74221.1"/>
    <property type="molecule type" value="Genomic_DNA"/>
</dbReference>
<dbReference type="InterPro" id="IPR000433">
    <property type="entry name" value="Znf_ZZ"/>
</dbReference>
<dbReference type="PANTHER" id="PTHR20930:SF0">
    <property type="entry name" value="PROTEIN ILRUN"/>
    <property type="match status" value="1"/>
</dbReference>
<evidence type="ECO:0000313" key="7">
    <source>
        <dbReference type="EMBL" id="KUI74221.1"/>
    </source>
</evidence>
<accession>A0A194WCU1</accession>
<dbReference type="InterPro" id="IPR041981">
    <property type="entry name" value="ZZZ3_ZZ"/>
</dbReference>
<evidence type="ECO:0000259" key="6">
    <source>
        <dbReference type="PROSITE" id="PS50135"/>
    </source>
</evidence>
<keyword evidence="1" id="KW-0479">Metal-binding</keyword>
<proteinExistence type="predicted"/>
<sequence length="845" mass="93815">MASSTPATPDTLVTLKVNFQGSTRRFKLPLRDLGASSLEDKIRASLCISPEANATFERYSDSASSYVVLDPNNISVWKQLYRAAKAKQKLKLRVTLSDIDDEDKGPKPVTVEDEPEPQPEPEPEPEPENHEFAQSKPEAPLVPTVSSEVAATEPAVPEPTAPVCSLPALKDITSPQMSSLDRFRALDQRLEKAMSQLQLGMEKFERPSPDAQTQSQTIQPSEPTTSVYVAPKSANFAVCCNSCDRTIPDSHYHCSTCDNGDFDLCSDCVDQGYTCYSADHWLIKRFVRGDAILVSTTEKIAPKSKPKEAEPVQQPCFTVIEPPSVRFSHISTRTCNCCVQELPDKEFLHCTSCDDFDLCKACFIGDAHGHHPKHGFTPAVEGTPMASEIAKRLAPGRNERHHAICDGCEKFIFGVRHKCLDCPDWDYCSDCVANSGFVHPNHRFIPIYEQMVDARMRTASRPVHYGICCDGPLCNGTLKAYIAGDRFKCTVCHDTDFCAACEASPANTHNKTHPLIKFKTPVRRVEVTTKGEDLNGQKMPVMGDRVLRSRKSTSSRATETVSTNIAPSSVHTVIDVKPVAEEAKIELQKTVPVTPVRDNNRSPATTLESDTTVDKLVAVFERDTIVDGTVLSPNQVFEQTWVLRNAGDIQWPAGCSVKFVGGDYMGHVDPSHPARLNDLVSASESTVCYNSLAPGQEFPFTVLLRTPAREGRFISYWRLTTSDGHKFGHRLWCDVSVQTPKAVEESMEEVLAVVKEEQVEPMPQSSQMIFPKLEKESLEASSHEDIKSESAEVVEDEADDFEDCAEDESWAEESDDAFLTDEEYDILDASDEEYLDEQRKKTLKK</sequence>
<dbReference type="CDD" id="cd02341">
    <property type="entry name" value="ZZ_ZZZ3"/>
    <property type="match status" value="1"/>
</dbReference>
<reference evidence="7" key="1">
    <citation type="submission" date="2014-12" db="EMBL/GenBank/DDBJ databases">
        <title>Genome Sequence of Valsa Canker Pathogens Uncovers a Specific Adaption of Colonization on Woody Bark.</title>
        <authorList>
            <person name="Yin Z."/>
            <person name="Liu H."/>
            <person name="Gao X."/>
            <person name="Li Z."/>
            <person name="Song N."/>
            <person name="Ke X."/>
            <person name="Dai Q."/>
            <person name="Wu Y."/>
            <person name="Sun Y."/>
            <person name="Xu J.-R."/>
            <person name="Kang Z.K."/>
            <person name="Wang L."/>
            <person name="Huang L."/>
        </authorList>
    </citation>
    <scope>NUCLEOTIDE SEQUENCE [LARGE SCALE GENOMIC DNA]</scope>
    <source>
        <strain evidence="7">03-8</strain>
    </source>
</reference>
<feature type="compositionally biased region" description="Basic and acidic residues" evidence="5">
    <location>
        <begin position="780"/>
        <end position="790"/>
    </location>
</feature>
<feature type="compositionally biased region" description="Acidic residues" evidence="5">
    <location>
        <begin position="792"/>
        <end position="820"/>
    </location>
</feature>
<feature type="region of interest" description="Disordered" evidence="5">
    <location>
        <begin position="97"/>
        <end position="161"/>
    </location>
</feature>
<dbReference type="Pfam" id="PF00569">
    <property type="entry name" value="ZZ"/>
    <property type="match status" value="2"/>
</dbReference>
<dbReference type="InterPro" id="IPR043145">
    <property type="entry name" value="Znf_ZZ_sf"/>
</dbReference>
<dbReference type="AlphaFoldDB" id="A0A194WCU1"/>
<evidence type="ECO:0000256" key="2">
    <source>
        <dbReference type="ARBA" id="ARBA00022771"/>
    </source>
</evidence>
<organism evidence="7 8">
    <name type="scientific">Cytospora mali</name>
    <name type="common">Apple Valsa canker fungus</name>
    <name type="synonym">Valsa mali</name>
    <dbReference type="NCBI Taxonomy" id="578113"/>
    <lineage>
        <taxon>Eukaryota</taxon>
        <taxon>Fungi</taxon>
        <taxon>Dikarya</taxon>
        <taxon>Ascomycota</taxon>
        <taxon>Pezizomycotina</taxon>
        <taxon>Sordariomycetes</taxon>
        <taxon>Sordariomycetidae</taxon>
        <taxon>Diaporthales</taxon>
        <taxon>Cytosporaceae</taxon>
        <taxon>Cytospora</taxon>
    </lineage>
</organism>
<evidence type="ECO:0000256" key="1">
    <source>
        <dbReference type="ARBA" id="ARBA00022723"/>
    </source>
</evidence>
<evidence type="ECO:0000313" key="8">
    <source>
        <dbReference type="Proteomes" id="UP000078559"/>
    </source>
</evidence>
<keyword evidence="2 4" id="KW-0863">Zinc-finger</keyword>
<dbReference type="Gene3D" id="2.60.40.10">
    <property type="entry name" value="Immunoglobulins"/>
    <property type="match status" value="1"/>
</dbReference>
<evidence type="ECO:0000256" key="5">
    <source>
        <dbReference type="SAM" id="MobiDB-lite"/>
    </source>
</evidence>
<dbReference type="PROSITE" id="PS50135">
    <property type="entry name" value="ZF_ZZ_2"/>
    <property type="match status" value="2"/>
</dbReference>
<keyword evidence="3" id="KW-0862">Zinc</keyword>
<dbReference type="SUPFAM" id="SSF57850">
    <property type="entry name" value="RING/U-box"/>
    <property type="match status" value="4"/>
</dbReference>
<dbReference type="SMR" id="A0A194WCU1"/>
<dbReference type="CDD" id="cd02340">
    <property type="entry name" value="ZZ_NBR1_like"/>
    <property type="match status" value="2"/>
</dbReference>
<dbReference type="InterPro" id="IPR013783">
    <property type="entry name" value="Ig-like_fold"/>
</dbReference>
<feature type="domain" description="ZZ-type" evidence="6">
    <location>
        <begin position="469"/>
        <end position="523"/>
    </location>
</feature>
<keyword evidence="8" id="KW-1185">Reference proteome</keyword>
<dbReference type="GO" id="GO:0008270">
    <property type="term" value="F:zinc ion binding"/>
    <property type="evidence" value="ECO:0007669"/>
    <property type="project" value="UniProtKB-KW"/>
</dbReference>
<dbReference type="SMART" id="SM00291">
    <property type="entry name" value="ZnF_ZZ"/>
    <property type="match status" value="4"/>
</dbReference>
<dbReference type="OrthoDB" id="661148at2759"/>
<name>A0A194WCU1_CYTMA</name>
<feature type="compositionally biased region" description="Acidic residues" evidence="5">
    <location>
        <begin position="111"/>
        <end position="126"/>
    </location>
</feature>
<gene>
    <name evidence="7" type="ORF">VM1G_09831</name>
</gene>
<dbReference type="Pfam" id="PF16158">
    <property type="entry name" value="N_BRCA1_IG"/>
    <property type="match status" value="1"/>
</dbReference>
<dbReference type="CDD" id="cd14947">
    <property type="entry name" value="NBR1_like"/>
    <property type="match status" value="1"/>
</dbReference>
<feature type="region of interest" description="Disordered" evidence="5">
    <location>
        <begin position="780"/>
        <end position="820"/>
    </location>
</feature>
<evidence type="ECO:0000256" key="3">
    <source>
        <dbReference type="ARBA" id="ARBA00022833"/>
    </source>
</evidence>
<dbReference type="Proteomes" id="UP000078559">
    <property type="component" value="Chromosome 12"/>
</dbReference>
<dbReference type="InterPro" id="IPR032350">
    <property type="entry name" value="Nbr1_FW"/>
</dbReference>
<feature type="domain" description="ZZ-type" evidence="6">
    <location>
        <begin position="400"/>
        <end position="452"/>
    </location>
</feature>